<sequence length="57" mass="6234">MSVNSPKSSKIIHELDIVKVAEALGLDQARLLAYVYNRPEAIHAYVLDEPTAPSDPS</sequence>
<accession>A0ABM9C1N7</accession>
<gene>
    <name evidence="1" type="ORF">PAECIP111891_01443</name>
</gene>
<keyword evidence="2" id="KW-1185">Reference proteome</keyword>
<comment type="caution">
    <text evidence="1">The sequence shown here is derived from an EMBL/GenBank/DDBJ whole genome shotgun (WGS) entry which is preliminary data.</text>
</comment>
<evidence type="ECO:0000313" key="2">
    <source>
        <dbReference type="Proteomes" id="UP000838821"/>
    </source>
</evidence>
<name>A0ABM9C1N7_9BACL</name>
<evidence type="ECO:0000313" key="1">
    <source>
        <dbReference type="EMBL" id="CAH1199985.1"/>
    </source>
</evidence>
<protein>
    <submittedName>
        <fullName evidence="1">Uncharacterized protein</fullName>
    </submittedName>
</protein>
<dbReference type="RefSeq" id="WP_236285893.1">
    <property type="nucleotide sequence ID" value="NZ_CAKMMW010000003.1"/>
</dbReference>
<proteinExistence type="predicted"/>
<reference evidence="1" key="1">
    <citation type="submission" date="2022-01" db="EMBL/GenBank/DDBJ databases">
        <authorList>
            <person name="Criscuolo A."/>
        </authorList>
    </citation>
    <scope>NUCLEOTIDE SEQUENCE</scope>
    <source>
        <strain evidence="1">CIP111891</strain>
    </source>
</reference>
<dbReference type="Proteomes" id="UP000838821">
    <property type="component" value="Unassembled WGS sequence"/>
</dbReference>
<organism evidence="1 2">
    <name type="scientific">Paenibacillus allorhizoplanae</name>
    <dbReference type="NCBI Taxonomy" id="2905648"/>
    <lineage>
        <taxon>Bacteria</taxon>
        <taxon>Bacillati</taxon>
        <taxon>Bacillota</taxon>
        <taxon>Bacilli</taxon>
        <taxon>Bacillales</taxon>
        <taxon>Paenibacillaceae</taxon>
        <taxon>Paenibacillus</taxon>
    </lineage>
</organism>
<dbReference type="EMBL" id="CAKMMW010000003">
    <property type="protein sequence ID" value="CAH1199985.1"/>
    <property type="molecule type" value="Genomic_DNA"/>
</dbReference>